<comment type="caution">
    <text evidence="2">The sequence shown here is derived from an EMBL/GenBank/DDBJ whole genome shotgun (WGS) entry which is preliminary data.</text>
</comment>
<organism evidence="2 3">
    <name type="scientific">Oryza meyeriana var. granulata</name>
    <dbReference type="NCBI Taxonomy" id="110450"/>
    <lineage>
        <taxon>Eukaryota</taxon>
        <taxon>Viridiplantae</taxon>
        <taxon>Streptophyta</taxon>
        <taxon>Embryophyta</taxon>
        <taxon>Tracheophyta</taxon>
        <taxon>Spermatophyta</taxon>
        <taxon>Magnoliopsida</taxon>
        <taxon>Liliopsida</taxon>
        <taxon>Poales</taxon>
        <taxon>Poaceae</taxon>
        <taxon>BOP clade</taxon>
        <taxon>Oryzoideae</taxon>
        <taxon>Oryzeae</taxon>
        <taxon>Oryzinae</taxon>
        <taxon>Oryza</taxon>
        <taxon>Oryza meyeriana</taxon>
    </lineage>
</organism>
<protein>
    <submittedName>
        <fullName evidence="2">Uncharacterized protein</fullName>
    </submittedName>
</protein>
<keyword evidence="3" id="KW-1185">Reference proteome</keyword>
<dbReference type="AlphaFoldDB" id="A0A6G1EQF8"/>
<evidence type="ECO:0000256" key="1">
    <source>
        <dbReference type="SAM" id="MobiDB-lite"/>
    </source>
</evidence>
<reference evidence="2 3" key="1">
    <citation type="submission" date="2019-11" db="EMBL/GenBank/DDBJ databases">
        <title>Whole genome sequence of Oryza granulata.</title>
        <authorList>
            <person name="Li W."/>
        </authorList>
    </citation>
    <scope>NUCLEOTIDE SEQUENCE [LARGE SCALE GENOMIC DNA]</scope>
    <source>
        <strain evidence="3">cv. Menghai</strain>
        <tissue evidence="2">Leaf</tissue>
    </source>
</reference>
<proteinExistence type="predicted"/>
<evidence type="ECO:0000313" key="2">
    <source>
        <dbReference type="EMBL" id="KAF0926870.1"/>
    </source>
</evidence>
<sequence length="128" mass="13697">MAKLPIVAVARRCRCSPLRGRSAISEDSGSGSAPPKATTSRSTVTEVGGGRSILPEATATGSCPHLQPIREGREEVIEGEELSEAETPSGGEGLLERKKAAAEDGVERKEKDEAKPREVEKEEETKQW</sequence>
<feature type="compositionally biased region" description="Basic and acidic residues" evidence="1">
    <location>
        <begin position="94"/>
        <end position="128"/>
    </location>
</feature>
<accession>A0A6G1EQF8</accession>
<evidence type="ECO:0000313" key="3">
    <source>
        <dbReference type="Proteomes" id="UP000479710"/>
    </source>
</evidence>
<feature type="region of interest" description="Disordered" evidence="1">
    <location>
        <begin position="18"/>
        <end position="128"/>
    </location>
</feature>
<dbReference type="EMBL" id="SPHZ02000003">
    <property type="protein sequence ID" value="KAF0926870.1"/>
    <property type="molecule type" value="Genomic_DNA"/>
</dbReference>
<name>A0A6G1EQF8_9ORYZ</name>
<dbReference type="Proteomes" id="UP000479710">
    <property type="component" value="Unassembled WGS sequence"/>
</dbReference>
<gene>
    <name evidence="2" type="ORF">E2562_027726</name>
</gene>
<feature type="compositionally biased region" description="Polar residues" evidence="1">
    <location>
        <begin position="25"/>
        <end position="45"/>
    </location>
</feature>